<dbReference type="AlphaFoldDB" id="A0A670Z4L3"/>
<proteinExistence type="predicted"/>
<reference evidence="1" key="2">
    <citation type="submission" date="2025-09" db="UniProtKB">
        <authorList>
            <consortium name="Ensembl"/>
        </authorList>
    </citation>
    <scope>IDENTIFICATION</scope>
</reference>
<reference evidence="1" key="1">
    <citation type="submission" date="2025-08" db="UniProtKB">
        <authorList>
            <consortium name="Ensembl"/>
        </authorList>
    </citation>
    <scope>IDENTIFICATION</scope>
</reference>
<keyword evidence="2" id="KW-1185">Reference proteome</keyword>
<dbReference type="Proteomes" id="UP000472273">
    <property type="component" value="Unplaced"/>
</dbReference>
<name>A0A670Z4L3_PSETE</name>
<sequence length="83" mass="8547">SSHLPSTHLSTKDALQAASRGRSSLGFSSSAILSSNTALGGFNSFKINHRCRSCIDGFVGAEVARLTATSRQEAVKHAGAVSA</sequence>
<evidence type="ECO:0000313" key="2">
    <source>
        <dbReference type="Proteomes" id="UP000472273"/>
    </source>
</evidence>
<accession>A0A670Z4L3</accession>
<dbReference type="Ensembl" id="ENSPTXT00000018671.1">
    <property type="protein sequence ID" value="ENSPTXP00000018124.1"/>
    <property type="gene ID" value="ENSPTXG00000012466.1"/>
</dbReference>
<organism evidence="1 2">
    <name type="scientific">Pseudonaja textilis</name>
    <name type="common">Eastern brown snake</name>
    <dbReference type="NCBI Taxonomy" id="8673"/>
    <lineage>
        <taxon>Eukaryota</taxon>
        <taxon>Metazoa</taxon>
        <taxon>Chordata</taxon>
        <taxon>Craniata</taxon>
        <taxon>Vertebrata</taxon>
        <taxon>Euteleostomi</taxon>
        <taxon>Lepidosauria</taxon>
        <taxon>Squamata</taxon>
        <taxon>Bifurcata</taxon>
        <taxon>Unidentata</taxon>
        <taxon>Episquamata</taxon>
        <taxon>Toxicofera</taxon>
        <taxon>Serpentes</taxon>
        <taxon>Colubroidea</taxon>
        <taxon>Elapidae</taxon>
        <taxon>Hydrophiinae</taxon>
        <taxon>Pseudonaja</taxon>
    </lineage>
</organism>
<protein>
    <submittedName>
        <fullName evidence="1">Uncharacterized protein</fullName>
    </submittedName>
</protein>
<evidence type="ECO:0000313" key="1">
    <source>
        <dbReference type="Ensembl" id="ENSPTXP00000018124.1"/>
    </source>
</evidence>